<accession>A0A3A2ZMA3</accession>
<comment type="caution">
    <text evidence="2">The sequence shown here is derived from an EMBL/GenBank/DDBJ whole genome shotgun (WGS) entry which is preliminary data.</text>
</comment>
<proteinExistence type="predicted"/>
<feature type="chain" id="PRO_5017239922" evidence="1">
    <location>
        <begin position="16"/>
        <end position="311"/>
    </location>
</feature>
<evidence type="ECO:0000256" key="1">
    <source>
        <dbReference type="SAM" id="SignalP"/>
    </source>
</evidence>
<feature type="signal peptide" evidence="1">
    <location>
        <begin position="1"/>
        <end position="15"/>
    </location>
</feature>
<keyword evidence="3" id="KW-1185">Reference proteome</keyword>
<protein>
    <submittedName>
        <fullName evidence="2">Uncharacterized protein</fullName>
    </submittedName>
</protein>
<evidence type="ECO:0000313" key="3">
    <source>
        <dbReference type="Proteomes" id="UP000266188"/>
    </source>
</evidence>
<keyword evidence="1" id="KW-0732">Signal</keyword>
<reference evidence="3" key="1">
    <citation type="submission" date="2017-02" db="EMBL/GenBank/DDBJ databases">
        <authorList>
            <person name="Tafer H."/>
            <person name="Lopandic K."/>
        </authorList>
    </citation>
    <scope>NUCLEOTIDE SEQUENCE [LARGE SCALE GENOMIC DNA]</scope>
    <source>
        <strain evidence="3">CBS 366.77</strain>
    </source>
</reference>
<organism evidence="2 3">
    <name type="scientific">Aspergillus sclerotialis</name>
    <dbReference type="NCBI Taxonomy" id="2070753"/>
    <lineage>
        <taxon>Eukaryota</taxon>
        <taxon>Fungi</taxon>
        <taxon>Dikarya</taxon>
        <taxon>Ascomycota</taxon>
        <taxon>Pezizomycotina</taxon>
        <taxon>Eurotiomycetes</taxon>
        <taxon>Eurotiomycetidae</taxon>
        <taxon>Eurotiales</taxon>
        <taxon>Aspergillaceae</taxon>
        <taxon>Aspergillus</taxon>
        <taxon>Aspergillus subgen. Polypaecilum</taxon>
    </lineage>
</organism>
<dbReference type="AlphaFoldDB" id="A0A3A2ZMA3"/>
<gene>
    <name evidence="2" type="ORF">PHISCL_07164</name>
</gene>
<evidence type="ECO:0000313" key="2">
    <source>
        <dbReference type="EMBL" id="RJE20494.1"/>
    </source>
</evidence>
<dbReference type="EMBL" id="MVGC01000301">
    <property type="protein sequence ID" value="RJE20494.1"/>
    <property type="molecule type" value="Genomic_DNA"/>
</dbReference>
<name>A0A3A2ZMA3_9EURO</name>
<dbReference type="OrthoDB" id="3795566at2759"/>
<sequence>MWFLVLALLLHYAQAVPYEVTEYYEVVTLTENDGLTLDFTNDPFLKTSTQYITPTGTAIPSPLTAQTTTDTLEDVTYVNIHLPTGAGDPVSSQEENMRQIAVPITYSQCTTSVSGTEYALPDTTTHASIFLPPDVAAAMSTITVYPSDIYNSFIPDSTPYPVALVDPAGIDPTDFASLSHHNQARNCLTATASVDYRHACDVRPAFGKGGSGCGDLNPCCFDCDAYTYLHYCIGNCARNSNNYHMRCANGLGYYSGTATPLDANYTRAPPTRTWDPNSPPTSSGAAVSMRAGMWISEYPTLYIFLLLGFVL</sequence>
<dbReference type="Proteomes" id="UP000266188">
    <property type="component" value="Unassembled WGS sequence"/>
</dbReference>